<accession>A0A917AXZ2</accession>
<evidence type="ECO:0008006" key="3">
    <source>
        <dbReference type="Google" id="ProtNLM"/>
    </source>
</evidence>
<dbReference type="RefSeq" id="WP_188375425.1">
    <property type="nucleotide sequence ID" value="NZ_BMEL01000001.1"/>
</dbReference>
<reference evidence="1" key="2">
    <citation type="submission" date="2020-09" db="EMBL/GenBank/DDBJ databases">
        <authorList>
            <person name="Sun Q."/>
            <person name="Zhou Y."/>
        </authorList>
    </citation>
    <scope>NUCLEOTIDE SEQUENCE</scope>
    <source>
        <strain evidence="1">CGMCC 1.12153</strain>
    </source>
</reference>
<sequence length="302" mass="35746">MAQLIKIYDYISRYENDIYHYPAKYIRLKQDNWIRLKSKWENGEFINAEEEDQDTEDVKAPPSKLKSFFGRKKAYQEEEKKTVEKNWEPENINALKKYFLDGLYPFQLKWASTTLLEKSFVDASLQDDSQLKMLLQRIPDHYLIMYKPIVKFKKAPMEAEIIVIGPHQVEVITFLDVDADTIIPHTQYQWYVEKDGTQKTMFSPLIGLKRTETFLRSIAQKYDLAINFKLTLLAPEVTISALQEPYLTSYVDQHNFEEWLTEKRKLSTPLKHGQLLLTEKLLNHTRTIAVKRPEWESDNTKE</sequence>
<protein>
    <recommendedName>
        <fullName evidence="3">NERD domain-containing protein</fullName>
    </recommendedName>
</protein>
<proteinExistence type="predicted"/>
<dbReference type="AlphaFoldDB" id="A0A917AXZ2"/>
<name>A0A917AXZ2_HALAA</name>
<gene>
    <name evidence="1" type="primary">ytlQ</name>
    <name evidence="1" type="ORF">GCM10010954_00100</name>
</gene>
<reference evidence="1" key="1">
    <citation type="journal article" date="2014" name="Int. J. Syst. Evol. Microbiol.">
        <title>Complete genome sequence of Corynebacterium casei LMG S-19264T (=DSM 44701T), isolated from a smear-ripened cheese.</title>
        <authorList>
            <consortium name="US DOE Joint Genome Institute (JGI-PGF)"/>
            <person name="Walter F."/>
            <person name="Albersmeier A."/>
            <person name="Kalinowski J."/>
            <person name="Ruckert C."/>
        </authorList>
    </citation>
    <scope>NUCLEOTIDE SEQUENCE</scope>
    <source>
        <strain evidence="1">CGMCC 1.12153</strain>
    </source>
</reference>
<comment type="caution">
    <text evidence="1">The sequence shown here is derived from an EMBL/GenBank/DDBJ whole genome shotgun (WGS) entry which is preliminary data.</text>
</comment>
<keyword evidence="2" id="KW-1185">Reference proteome</keyword>
<dbReference type="Proteomes" id="UP000660110">
    <property type="component" value="Unassembled WGS sequence"/>
</dbReference>
<dbReference type="EMBL" id="BMEL01000001">
    <property type="protein sequence ID" value="GGF05772.1"/>
    <property type="molecule type" value="Genomic_DNA"/>
</dbReference>
<evidence type="ECO:0000313" key="2">
    <source>
        <dbReference type="Proteomes" id="UP000660110"/>
    </source>
</evidence>
<evidence type="ECO:0000313" key="1">
    <source>
        <dbReference type="EMBL" id="GGF05772.1"/>
    </source>
</evidence>
<organism evidence="1 2">
    <name type="scientific">Halobacillus andaensis</name>
    <dbReference type="NCBI Taxonomy" id="1176239"/>
    <lineage>
        <taxon>Bacteria</taxon>
        <taxon>Bacillati</taxon>
        <taxon>Bacillota</taxon>
        <taxon>Bacilli</taxon>
        <taxon>Bacillales</taxon>
        <taxon>Bacillaceae</taxon>
        <taxon>Halobacillus</taxon>
    </lineage>
</organism>